<evidence type="ECO:0000313" key="1">
    <source>
        <dbReference type="EMBL" id="EJI85117.1"/>
    </source>
</evidence>
<dbReference type="EMBL" id="ALAB01000027">
    <property type="protein sequence ID" value="EJI85117.1"/>
    <property type="molecule type" value="Genomic_DNA"/>
</dbReference>
<dbReference type="RefSeq" id="WP_008609076.1">
    <property type="nucleotide sequence ID" value="NZ_ALAB01000027.1"/>
</dbReference>
<reference evidence="1 2" key="1">
    <citation type="journal article" date="2012" name="J. Bacteriol.">
        <title>Genome Sequence of Pectin-Degrading Alishewanella aestuarii Strain B11T, Isolated from Tidal Flat Sediment.</title>
        <authorList>
            <person name="Jung J."/>
            <person name="Choi S."/>
            <person name="Chun J."/>
            <person name="Park W."/>
        </authorList>
    </citation>
    <scope>NUCLEOTIDE SEQUENCE [LARGE SCALE GENOMIC DNA]</scope>
    <source>
        <strain evidence="1 2">B11</strain>
    </source>
</reference>
<dbReference type="Proteomes" id="UP000012043">
    <property type="component" value="Unassembled WGS sequence"/>
</dbReference>
<sequence>MNTNHTKQNSDKNHYNTTKLSDSIINTDQTSATVSSKISLLITKSSSDYLDNITHYSAATNRQLQPSQYADLVYSSRMDDLVKPEIKNWFSLKPDDQQVDKFKLSKLSSFLSLFLSNPMAFGSRPLVDMLYLTIDVTRKELKQLIDIHLKQLPTPFKVLKRGRASPVRIKNYQDVYQHFALLGAGNEDKIAIFWGIHPKVLAARPKQRLLKVTINPARYSETELQTFFGWLKDSIGVNAKKKLLTANVTRLDIALDVVGLHLPELIVNQAGCTEYDYWPNETSDDEVVGTQRLGDPGSGHFRAYNKLQKLLDSGPFRIPILSFKKVPFQPLQITRLERVRKPHDTGGLKLGSIWHEAQYFLKGTKIYCPRFLLKLSEKQQKQVRKYGFMYWFTKLGGNSVISVQDLEPLELKINHNLLEAEQRKVLKQLKKAIISA</sequence>
<proteinExistence type="predicted"/>
<protein>
    <submittedName>
        <fullName evidence="1">Uncharacterized protein</fullName>
    </submittedName>
</protein>
<name>J2ID82_9ALTE</name>
<accession>J2ID82</accession>
<evidence type="ECO:0000313" key="2">
    <source>
        <dbReference type="Proteomes" id="UP000012043"/>
    </source>
</evidence>
<keyword evidence="2" id="KW-1185">Reference proteome</keyword>
<organism evidence="1 2">
    <name type="scientific">Alishewanella aestuarii B11</name>
    <dbReference type="NCBI Taxonomy" id="1197174"/>
    <lineage>
        <taxon>Bacteria</taxon>
        <taxon>Pseudomonadati</taxon>
        <taxon>Pseudomonadota</taxon>
        <taxon>Gammaproteobacteria</taxon>
        <taxon>Alteromonadales</taxon>
        <taxon>Alteromonadaceae</taxon>
        <taxon>Alishewanella</taxon>
    </lineage>
</organism>
<comment type="caution">
    <text evidence="1">The sequence shown here is derived from an EMBL/GenBank/DDBJ whole genome shotgun (WGS) entry which is preliminary data.</text>
</comment>
<dbReference type="PATRIC" id="fig|1197174.4.peg.2175"/>
<dbReference type="AlphaFoldDB" id="J2ID82"/>
<gene>
    <name evidence="1" type="ORF">AEST_22190</name>
</gene>